<dbReference type="InterPro" id="IPR002818">
    <property type="entry name" value="DJ-1/PfpI"/>
</dbReference>
<keyword evidence="6" id="KW-1185">Reference proteome</keyword>
<dbReference type="Gene3D" id="3.40.50.880">
    <property type="match status" value="1"/>
</dbReference>
<dbReference type="CDD" id="cd03137">
    <property type="entry name" value="GATase1_AraC_1"/>
    <property type="match status" value="1"/>
</dbReference>
<accession>A0ABV6P0I7</accession>
<feature type="region of interest" description="Disordered" evidence="3">
    <location>
        <begin position="309"/>
        <end position="347"/>
    </location>
</feature>
<sequence length="347" mass="36296">MLGNVAVPVFAPVPTFELGVACEVFGLDRSAAGLPAHEFAVCAERAAPVPTTSGFTVLPSHDLSRLAAADLILVIGAPPPDVAPPPALLAELRAAVGRGVTVASLCTGAFVLAAAGLLDGRRATTHWSHAPRLAERHPAVRVEVDRLYVEDGPILTGAGSAGAIDLCLHLVRRAYGAEVANALARQMVVPPHREGGQAQFVEAPVPDVPDGGELADLLAWLVGHLNEPVTVPDLAARALMSPRTFARRFRQVTGTTPRAWLDDQRVWLAGRLLERGDDTVDGVAVRCGFGSPDTLRRHFTRVMGVTPDSYRRSFRSPPRPRSAAAAGGPAVGAGRRGGGPGGVRGAR</sequence>
<keyword evidence="1" id="KW-0805">Transcription regulation</keyword>
<dbReference type="InterPro" id="IPR009057">
    <property type="entry name" value="Homeodomain-like_sf"/>
</dbReference>
<protein>
    <submittedName>
        <fullName evidence="5">GlxA family transcriptional regulator</fullName>
    </submittedName>
</protein>
<dbReference type="PROSITE" id="PS01124">
    <property type="entry name" value="HTH_ARAC_FAMILY_2"/>
    <property type="match status" value="1"/>
</dbReference>
<dbReference type="InterPro" id="IPR018060">
    <property type="entry name" value="HTH_AraC"/>
</dbReference>
<dbReference type="Pfam" id="PF01965">
    <property type="entry name" value="DJ-1_PfpI"/>
    <property type="match status" value="1"/>
</dbReference>
<feature type="compositionally biased region" description="Gly residues" evidence="3">
    <location>
        <begin position="329"/>
        <end position="347"/>
    </location>
</feature>
<gene>
    <name evidence="5" type="ORF">ACFFHU_20385</name>
</gene>
<evidence type="ECO:0000259" key="4">
    <source>
        <dbReference type="PROSITE" id="PS01124"/>
    </source>
</evidence>
<dbReference type="InterPro" id="IPR029062">
    <property type="entry name" value="Class_I_gatase-like"/>
</dbReference>
<dbReference type="PANTHER" id="PTHR43130:SF3">
    <property type="entry name" value="HTH-TYPE TRANSCRIPTIONAL REGULATOR RV1931C"/>
    <property type="match status" value="1"/>
</dbReference>
<dbReference type="Proteomes" id="UP001589894">
    <property type="component" value="Unassembled WGS sequence"/>
</dbReference>
<dbReference type="RefSeq" id="WP_377341142.1">
    <property type="nucleotide sequence ID" value="NZ_JBHLUE010000016.1"/>
</dbReference>
<evidence type="ECO:0000256" key="3">
    <source>
        <dbReference type="SAM" id="MobiDB-lite"/>
    </source>
</evidence>
<feature type="domain" description="HTH araC/xylS-type" evidence="4">
    <location>
        <begin position="215"/>
        <end position="313"/>
    </location>
</feature>
<comment type="caution">
    <text evidence="5">The sequence shown here is derived from an EMBL/GenBank/DDBJ whole genome shotgun (WGS) entry which is preliminary data.</text>
</comment>
<dbReference type="EMBL" id="JBHLUE010000016">
    <property type="protein sequence ID" value="MFC0566484.1"/>
    <property type="molecule type" value="Genomic_DNA"/>
</dbReference>
<dbReference type="SMART" id="SM00342">
    <property type="entry name" value="HTH_ARAC"/>
    <property type="match status" value="1"/>
</dbReference>
<dbReference type="PANTHER" id="PTHR43130">
    <property type="entry name" value="ARAC-FAMILY TRANSCRIPTIONAL REGULATOR"/>
    <property type="match status" value="1"/>
</dbReference>
<evidence type="ECO:0000256" key="2">
    <source>
        <dbReference type="ARBA" id="ARBA00023163"/>
    </source>
</evidence>
<dbReference type="InterPro" id="IPR052158">
    <property type="entry name" value="INH-QAR"/>
</dbReference>
<organism evidence="5 6">
    <name type="scientific">Plantactinospora siamensis</name>
    <dbReference type="NCBI Taxonomy" id="555372"/>
    <lineage>
        <taxon>Bacteria</taxon>
        <taxon>Bacillati</taxon>
        <taxon>Actinomycetota</taxon>
        <taxon>Actinomycetes</taxon>
        <taxon>Micromonosporales</taxon>
        <taxon>Micromonosporaceae</taxon>
        <taxon>Plantactinospora</taxon>
    </lineage>
</organism>
<evidence type="ECO:0000313" key="6">
    <source>
        <dbReference type="Proteomes" id="UP001589894"/>
    </source>
</evidence>
<dbReference type="Gene3D" id="1.10.10.60">
    <property type="entry name" value="Homeodomain-like"/>
    <property type="match status" value="1"/>
</dbReference>
<dbReference type="SUPFAM" id="SSF52317">
    <property type="entry name" value="Class I glutamine amidotransferase-like"/>
    <property type="match status" value="1"/>
</dbReference>
<dbReference type="SUPFAM" id="SSF46689">
    <property type="entry name" value="Homeodomain-like"/>
    <property type="match status" value="2"/>
</dbReference>
<evidence type="ECO:0000313" key="5">
    <source>
        <dbReference type="EMBL" id="MFC0566484.1"/>
    </source>
</evidence>
<evidence type="ECO:0000256" key="1">
    <source>
        <dbReference type="ARBA" id="ARBA00023015"/>
    </source>
</evidence>
<reference evidence="5 6" key="1">
    <citation type="submission" date="2024-09" db="EMBL/GenBank/DDBJ databases">
        <authorList>
            <person name="Sun Q."/>
            <person name="Mori K."/>
        </authorList>
    </citation>
    <scope>NUCLEOTIDE SEQUENCE [LARGE SCALE GENOMIC DNA]</scope>
    <source>
        <strain evidence="5 6">TBRC 2205</strain>
    </source>
</reference>
<keyword evidence="2" id="KW-0804">Transcription</keyword>
<dbReference type="Pfam" id="PF12833">
    <property type="entry name" value="HTH_18"/>
    <property type="match status" value="1"/>
</dbReference>
<proteinExistence type="predicted"/>
<name>A0ABV6P0I7_9ACTN</name>